<dbReference type="AlphaFoldDB" id="A0A9D3NPF3"/>
<dbReference type="Pfam" id="PF00136">
    <property type="entry name" value="DNA_pol_B"/>
    <property type="match status" value="1"/>
</dbReference>
<organism evidence="7 8">
    <name type="scientific">Hemibagrus wyckioides</name>
    <dbReference type="NCBI Taxonomy" id="337641"/>
    <lineage>
        <taxon>Eukaryota</taxon>
        <taxon>Metazoa</taxon>
        <taxon>Chordata</taxon>
        <taxon>Craniata</taxon>
        <taxon>Vertebrata</taxon>
        <taxon>Euteleostomi</taxon>
        <taxon>Actinopterygii</taxon>
        <taxon>Neopterygii</taxon>
        <taxon>Teleostei</taxon>
        <taxon>Ostariophysi</taxon>
        <taxon>Siluriformes</taxon>
        <taxon>Bagridae</taxon>
        <taxon>Hemibagrus</taxon>
    </lineage>
</organism>
<dbReference type="GO" id="GO:0003887">
    <property type="term" value="F:DNA-directed DNA polymerase activity"/>
    <property type="evidence" value="ECO:0007669"/>
    <property type="project" value="UniProtKB-KW"/>
</dbReference>
<dbReference type="InterPro" id="IPR006134">
    <property type="entry name" value="DNA-dir_DNA_pol_B_multi_dom"/>
</dbReference>
<keyword evidence="2" id="KW-0808">Transferase</keyword>
<dbReference type="EC" id="2.7.7.7" evidence="1"/>
<feature type="domain" description="DNA-directed DNA polymerase family B multifunctional" evidence="6">
    <location>
        <begin position="31"/>
        <end position="128"/>
    </location>
</feature>
<evidence type="ECO:0000256" key="5">
    <source>
        <dbReference type="SAM" id="MobiDB-lite"/>
    </source>
</evidence>
<feature type="compositionally biased region" description="Basic and acidic residues" evidence="5">
    <location>
        <begin position="490"/>
        <end position="523"/>
    </location>
</feature>
<keyword evidence="4" id="KW-0239">DNA-directed DNA polymerase</keyword>
<keyword evidence="3" id="KW-0548">Nucleotidyltransferase</keyword>
<dbReference type="InterPro" id="IPR023211">
    <property type="entry name" value="DNA_pol_palm_dom_sf"/>
</dbReference>
<dbReference type="InterPro" id="IPR017964">
    <property type="entry name" value="DNA-dir_DNA_pol_B_CS"/>
</dbReference>
<dbReference type="InterPro" id="IPR043502">
    <property type="entry name" value="DNA/RNA_pol_sf"/>
</dbReference>
<dbReference type="SUPFAM" id="SSF56672">
    <property type="entry name" value="DNA/RNA polymerases"/>
    <property type="match status" value="1"/>
</dbReference>
<evidence type="ECO:0000313" key="8">
    <source>
        <dbReference type="Proteomes" id="UP000824219"/>
    </source>
</evidence>
<comment type="caution">
    <text evidence="7">The sequence shown here is derived from an EMBL/GenBank/DDBJ whole genome shotgun (WGS) entry which is preliminary data.</text>
</comment>
<proteinExistence type="predicted"/>
<dbReference type="Gene3D" id="3.90.1600.10">
    <property type="entry name" value="Palm domain of DNA polymerase"/>
    <property type="match status" value="1"/>
</dbReference>
<dbReference type="PROSITE" id="PS00116">
    <property type="entry name" value="DNA_POLYMERASE_B"/>
    <property type="match status" value="1"/>
</dbReference>
<evidence type="ECO:0000256" key="2">
    <source>
        <dbReference type="ARBA" id="ARBA00022679"/>
    </source>
</evidence>
<accession>A0A9D3NPF3</accession>
<dbReference type="GO" id="GO:0003677">
    <property type="term" value="F:DNA binding"/>
    <property type="evidence" value="ECO:0007669"/>
    <property type="project" value="InterPro"/>
</dbReference>
<sequence>MVCYSWEAEGFQYASLILKYNLDQRAFVRQPAVFSSSVEYYLNQRAQFKTKLKNPDNSEFDCVYYKMQEGECKVLANSFYGTPPHSCGPLISGHGRQQISVVNSCVATFYRHCCPVVYGDTDSVMALVGYGPGDLPEHEAHDAIAEKFKRAGAQVPEFLDYVHKTLVEDTLKRMYVIGKGNVHQQIVRDPEGSFTEHGYPVYVARVPGSRAVADVTRLFVKDRRVQLEYENSCSIYCHIAKKTYVATWSSVSIKVRGLSAFKSVRSPCDFAITDTFIACVMRGDCVKLESQRISCFSTCPWHQLKTGDVILYLERESLVDDLGRWVELQQASSFLVAYRSCLTRDASVVVRTLYKDLKYCMNHMFSSKEAILRDLLTCKASELIASKMGAGFFPWSTLIKSAKNKHFSPRTLEHLQSSNYSIKSTYVEIVKIWLQKITGLSINPLECEEYHKCNPCEAAFHRYPLNLRANAGCLTAMFGGSMICEAQSGEVKRERGEEQDDKESSSSHEDAAPEPEEVARLESHSVPSSAPSAKLVPHPYQPLNKCFADSRMLIAHYADHELVNSSGKLLVHCIMDYCLPRHMYSRALSVSLEECREHLLCHVGSIRARLKRATTAFNSIMNNCLEHMIPACGTRELQHLKNARETVTRMSGKKLDTCVKVIVEDMSLQPRDVYKHLSSSLGTSLTKAMDEVMVFLGEHKGICITLSLPSVVLADAGMPASDGKLSMVKNQLCERTIVDLAGLLYQTVVMLQTHTPEAFGTSNAMYPDSVLCIMPYSCADVDLMQTWIRVFKAKKWLKPQRVQLGKRKSPAGDNREVTYHCTGCKNFYRDLFVNAVSGHTLIQQIYGQDNKRKIGQCVNESHWIC</sequence>
<dbReference type="Proteomes" id="UP000824219">
    <property type="component" value="Linkage Group LG12"/>
</dbReference>
<name>A0A9D3NPF3_9TELE</name>
<protein>
    <recommendedName>
        <fullName evidence="1">DNA-directed DNA polymerase</fullName>
        <ecNumber evidence="1">2.7.7.7</ecNumber>
    </recommendedName>
</protein>
<gene>
    <name evidence="7" type="ORF">KOW79_011004</name>
</gene>
<dbReference type="Gene3D" id="1.10.287.690">
    <property type="entry name" value="Helix hairpin bin"/>
    <property type="match status" value="1"/>
</dbReference>
<evidence type="ECO:0000313" key="7">
    <source>
        <dbReference type="EMBL" id="KAG7326079.1"/>
    </source>
</evidence>
<evidence type="ECO:0000259" key="6">
    <source>
        <dbReference type="Pfam" id="PF00136"/>
    </source>
</evidence>
<feature type="region of interest" description="Disordered" evidence="5">
    <location>
        <begin position="489"/>
        <end position="534"/>
    </location>
</feature>
<dbReference type="GO" id="GO:0000166">
    <property type="term" value="F:nucleotide binding"/>
    <property type="evidence" value="ECO:0007669"/>
    <property type="project" value="InterPro"/>
</dbReference>
<evidence type="ECO:0000256" key="1">
    <source>
        <dbReference type="ARBA" id="ARBA00012417"/>
    </source>
</evidence>
<evidence type="ECO:0000256" key="4">
    <source>
        <dbReference type="ARBA" id="ARBA00022932"/>
    </source>
</evidence>
<dbReference type="EMBL" id="JAHKSW010000012">
    <property type="protein sequence ID" value="KAG7326079.1"/>
    <property type="molecule type" value="Genomic_DNA"/>
</dbReference>
<dbReference type="OrthoDB" id="8977233at2759"/>
<keyword evidence="8" id="KW-1185">Reference proteome</keyword>
<reference evidence="7 8" key="1">
    <citation type="submission" date="2021-06" db="EMBL/GenBank/DDBJ databases">
        <title>Chromosome-level genome assembly of the red-tail catfish (Hemibagrus wyckioides).</title>
        <authorList>
            <person name="Shao F."/>
        </authorList>
    </citation>
    <scope>NUCLEOTIDE SEQUENCE [LARGE SCALE GENOMIC DNA]</scope>
    <source>
        <strain evidence="7">EC202008001</strain>
        <tissue evidence="7">Blood</tissue>
    </source>
</reference>
<evidence type="ECO:0000256" key="3">
    <source>
        <dbReference type="ARBA" id="ARBA00022695"/>
    </source>
</evidence>